<accession>A0A7C3ZI22</accession>
<feature type="compositionally biased region" description="Pro residues" evidence="1">
    <location>
        <begin position="316"/>
        <end position="327"/>
    </location>
</feature>
<comment type="caution">
    <text evidence="2">The sequence shown here is derived from an EMBL/GenBank/DDBJ whole genome shotgun (WGS) entry which is preliminary data.</text>
</comment>
<feature type="compositionally biased region" description="Acidic residues" evidence="1">
    <location>
        <begin position="346"/>
        <end position="415"/>
    </location>
</feature>
<reference evidence="2" key="1">
    <citation type="journal article" date="2020" name="mSystems">
        <title>Genome- and Community-Level Interaction Insights into Carbon Utilization and Element Cycling Functions of Hydrothermarchaeota in Hydrothermal Sediment.</title>
        <authorList>
            <person name="Zhou Z."/>
            <person name="Liu Y."/>
            <person name="Xu W."/>
            <person name="Pan J."/>
            <person name="Luo Z.H."/>
            <person name="Li M."/>
        </authorList>
    </citation>
    <scope>NUCLEOTIDE SEQUENCE [LARGE SCALE GENOMIC DNA]</scope>
    <source>
        <strain evidence="2">SpSt-374</strain>
    </source>
</reference>
<evidence type="ECO:0000313" key="2">
    <source>
        <dbReference type="EMBL" id="HGF99424.1"/>
    </source>
</evidence>
<gene>
    <name evidence="2" type="ORF">ENR15_01815</name>
</gene>
<feature type="compositionally biased region" description="Low complexity" evidence="1">
    <location>
        <begin position="416"/>
        <end position="430"/>
    </location>
</feature>
<feature type="region of interest" description="Disordered" evidence="1">
    <location>
        <begin position="314"/>
        <end position="334"/>
    </location>
</feature>
<dbReference type="EMBL" id="DSPX01000017">
    <property type="protein sequence ID" value="HGF99424.1"/>
    <property type="molecule type" value="Genomic_DNA"/>
</dbReference>
<dbReference type="AlphaFoldDB" id="A0A7C3ZI22"/>
<protein>
    <recommendedName>
        <fullName evidence="3">FHA domain containing protein</fullName>
    </recommendedName>
</protein>
<organism evidence="2">
    <name type="scientific">Planktothricoides sp. SpSt-374</name>
    <dbReference type="NCBI Taxonomy" id="2282167"/>
    <lineage>
        <taxon>Bacteria</taxon>
        <taxon>Bacillati</taxon>
        <taxon>Cyanobacteriota</taxon>
        <taxon>Cyanophyceae</taxon>
        <taxon>Oscillatoriophycideae</taxon>
        <taxon>Oscillatoriales</taxon>
        <taxon>Oscillatoriaceae</taxon>
        <taxon>Planktothricoides</taxon>
    </lineage>
</organism>
<evidence type="ECO:0000256" key="1">
    <source>
        <dbReference type="SAM" id="MobiDB-lite"/>
    </source>
</evidence>
<evidence type="ECO:0008006" key="3">
    <source>
        <dbReference type="Google" id="ProtNLM"/>
    </source>
</evidence>
<feature type="region of interest" description="Disordered" evidence="1">
    <location>
        <begin position="346"/>
        <end position="477"/>
    </location>
</feature>
<sequence>MMLHINWLRTAARALLAWTLGLGLMLGAVGCGDRLEVAPSTPQTPPTPAPAKISEVSPPATIQNLRSALDNYQPQVSILSPQPGAVLQDTTVTVRLQVLDLPLFQDPDLGLGPHLEVILDNQPPTSIYSLDQPLVFQNLEPGTHTLRAFATRPWHESFKNEGAYAQTTFHIFTKTQDNNPDLTQPLLTYNHPTGTYGAEPIMLDFYLTNAPLHLVARENPEDEILDWRIGVTVNGESFFLDRWEPIYLKGFQPGLNWVQLQFFDQEGNSIKNAFNNTVRLINYQPKAQDTLSKLVRGQISATVARGIVQPNYKAPVPVPTPTPTPEPPIEEAPIEDAAPEPPIEEAPIEEAAPEPPIEEAAPEPPIEEAAPEPPIEEAAPEAVVEEAAPEAVVEEAAPEAVVEEAAPEAVVEEAAPEAVVEEAATKAATPGEVKTPKPETQKSETSKMARFLSRFRRQSEQTTTAAPTEAVAPETSP</sequence>
<feature type="compositionally biased region" description="Basic and acidic residues" evidence="1">
    <location>
        <begin position="434"/>
        <end position="447"/>
    </location>
</feature>
<name>A0A7C3ZI22_9CYAN</name>
<proteinExistence type="predicted"/>
<feature type="compositionally biased region" description="Low complexity" evidence="1">
    <location>
        <begin position="462"/>
        <end position="477"/>
    </location>
</feature>